<name>A0A660KZY9_9BACL</name>
<keyword evidence="6" id="KW-1185">Reference proteome</keyword>
<evidence type="ECO:0000259" key="4">
    <source>
        <dbReference type="Pfam" id="PF08338"/>
    </source>
</evidence>
<evidence type="ECO:0008006" key="7">
    <source>
        <dbReference type="Google" id="ProtNLM"/>
    </source>
</evidence>
<dbReference type="Pfam" id="PF01370">
    <property type="entry name" value="Epimerase"/>
    <property type="match status" value="1"/>
</dbReference>
<sequence>MRIVIAGGSGLIGLHLTRSLLTDGHTVLWLTRNPHLFRRETVVSLPATKRTNPSSSEPTNFPSPESDSLRPGPILIPWLTGNARPIDELKRHVPLDVVVNLSGTSIAGHWTPNHKRRILESRLRATTELLEVVEHLPTEARPHVFVSASAIEARLPVASDGETGPIEAVLRKRGIDFLAAVTRRWEAVARRAETLGMRTVFARFGVVFAKEGGAFPHLVLPHRLFLGGPIAGGRAWVSWVHIADVVGLFRLAMEDESVRGPLHITAPNPATMDEIGRAIAARLQRPYWLPVPAFAIKLVLGEMGDLLIRGNRVFPEEALARGYAFRFPNLEVALEDLLSP</sequence>
<dbReference type="OrthoDB" id="9801773at2"/>
<feature type="compositionally biased region" description="Polar residues" evidence="2">
    <location>
        <begin position="49"/>
        <end position="66"/>
    </location>
</feature>
<dbReference type="NCBIfam" id="TIGR01777">
    <property type="entry name" value="yfcH"/>
    <property type="match status" value="1"/>
</dbReference>
<dbReference type="EMBL" id="RBIJ01000004">
    <property type="protein sequence ID" value="RKQ84252.1"/>
    <property type="molecule type" value="Genomic_DNA"/>
</dbReference>
<dbReference type="InterPro" id="IPR010099">
    <property type="entry name" value="SDR39U1"/>
</dbReference>
<dbReference type="InterPro" id="IPR001509">
    <property type="entry name" value="Epimerase_deHydtase"/>
</dbReference>
<gene>
    <name evidence="5" type="ORF">C7438_1430</name>
</gene>
<comment type="caution">
    <text evidence="5">The sequence shown here is derived from an EMBL/GenBank/DDBJ whole genome shotgun (WGS) entry which is preliminary data.</text>
</comment>
<evidence type="ECO:0000259" key="3">
    <source>
        <dbReference type="Pfam" id="PF01370"/>
    </source>
</evidence>
<dbReference type="PANTHER" id="PTHR11092:SF0">
    <property type="entry name" value="EPIMERASE FAMILY PROTEIN SDR39U1"/>
    <property type="match status" value="1"/>
</dbReference>
<organism evidence="5 6">
    <name type="scientific">Brockia lithotrophica</name>
    <dbReference type="NCBI Taxonomy" id="933949"/>
    <lineage>
        <taxon>Bacteria</taxon>
        <taxon>Bacillati</taxon>
        <taxon>Bacillota</taxon>
        <taxon>Bacilli</taxon>
        <taxon>Bacillales</taxon>
        <taxon>Bacillales Family X. Incertae Sedis</taxon>
        <taxon>Brockia</taxon>
    </lineage>
</organism>
<reference evidence="5 6" key="1">
    <citation type="submission" date="2018-10" db="EMBL/GenBank/DDBJ databases">
        <title>Genomic Encyclopedia of Type Strains, Phase IV (KMG-IV): sequencing the most valuable type-strain genomes for metagenomic binning, comparative biology and taxonomic classification.</title>
        <authorList>
            <person name="Goeker M."/>
        </authorList>
    </citation>
    <scope>NUCLEOTIDE SEQUENCE [LARGE SCALE GENOMIC DNA]</scope>
    <source>
        <strain evidence="5 6">DSM 22653</strain>
    </source>
</reference>
<feature type="domain" description="NAD-dependent epimerase/dehydratase" evidence="3">
    <location>
        <begin position="3"/>
        <end position="255"/>
    </location>
</feature>
<dbReference type="PANTHER" id="PTHR11092">
    <property type="entry name" value="SUGAR NUCLEOTIDE EPIMERASE RELATED"/>
    <property type="match status" value="1"/>
</dbReference>
<dbReference type="InterPro" id="IPR013549">
    <property type="entry name" value="DUF1731"/>
</dbReference>
<feature type="domain" description="DUF1731" evidence="4">
    <location>
        <begin position="291"/>
        <end position="337"/>
    </location>
</feature>
<evidence type="ECO:0000256" key="1">
    <source>
        <dbReference type="ARBA" id="ARBA00009353"/>
    </source>
</evidence>
<accession>A0A660KZY9</accession>
<dbReference type="Proteomes" id="UP000267019">
    <property type="component" value="Unassembled WGS sequence"/>
</dbReference>
<dbReference type="Pfam" id="PF08338">
    <property type="entry name" value="DUF1731"/>
    <property type="match status" value="1"/>
</dbReference>
<proteinExistence type="inferred from homology"/>
<evidence type="ECO:0000256" key="2">
    <source>
        <dbReference type="SAM" id="MobiDB-lite"/>
    </source>
</evidence>
<evidence type="ECO:0000313" key="6">
    <source>
        <dbReference type="Proteomes" id="UP000267019"/>
    </source>
</evidence>
<dbReference type="SUPFAM" id="SSF51735">
    <property type="entry name" value="NAD(P)-binding Rossmann-fold domains"/>
    <property type="match status" value="1"/>
</dbReference>
<dbReference type="Gene3D" id="3.40.50.720">
    <property type="entry name" value="NAD(P)-binding Rossmann-like Domain"/>
    <property type="match status" value="1"/>
</dbReference>
<dbReference type="AlphaFoldDB" id="A0A660KZY9"/>
<dbReference type="InterPro" id="IPR036291">
    <property type="entry name" value="NAD(P)-bd_dom_sf"/>
</dbReference>
<dbReference type="RefSeq" id="WP_121444669.1">
    <property type="nucleotide sequence ID" value="NZ_RBIJ01000004.1"/>
</dbReference>
<comment type="similarity">
    <text evidence="1">Belongs to the NAD(P)-dependent epimerase/dehydratase family. SDR39U1 subfamily.</text>
</comment>
<evidence type="ECO:0000313" key="5">
    <source>
        <dbReference type="EMBL" id="RKQ84252.1"/>
    </source>
</evidence>
<feature type="region of interest" description="Disordered" evidence="2">
    <location>
        <begin position="47"/>
        <end position="68"/>
    </location>
</feature>
<protein>
    <recommendedName>
        <fullName evidence="7">Cell division inhibitor</fullName>
    </recommendedName>
</protein>